<organism evidence="1">
    <name type="scientific">marine sediment metagenome</name>
    <dbReference type="NCBI Taxonomy" id="412755"/>
    <lineage>
        <taxon>unclassified sequences</taxon>
        <taxon>metagenomes</taxon>
        <taxon>ecological metagenomes</taxon>
    </lineage>
</organism>
<protein>
    <submittedName>
        <fullName evidence="1">Uncharacterized protein</fullName>
    </submittedName>
</protein>
<proteinExistence type="predicted"/>
<dbReference type="AlphaFoldDB" id="A0A0F9VXC9"/>
<comment type="caution">
    <text evidence="1">The sequence shown here is derived from an EMBL/GenBank/DDBJ whole genome shotgun (WGS) entry which is preliminary data.</text>
</comment>
<evidence type="ECO:0000313" key="1">
    <source>
        <dbReference type="EMBL" id="KKN78116.1"/>
    </source>
</evidence>
<sequence>MAKNKSTERLTDAPKGRGCSHCEIGQPIDYFERSKIMIKLCLECVLIWFAGWTVIDWEANHAPLADHLGDRLDEAMKKELRDGLRALLKGGLKKREVSDD</sequence>
<reference evidence="1" key="1">
    <citation type="journal article" date="2015" name="Nature">
        <title>Complex archaea that bridge the gap between prokaryotes and eukaryotes.</title>
        <authorList>
            <person name="Spang A."/>
            <person name="Saw J.H."/>
            <person name="Jorgensen S.L."/>
            <person name="Zaremba-Niedzwiedzka K."/>
            <person name="Martijn J."/>
            <person name="Lind A.E."/>
            <person name="van Eijk R."/>
            <person name="Schleper C."/>
            <person name="Guy L."/>
            <person name="Ettema T.J."/>
        </authorList>
    </citation>
    <scope>NUCLEOTIDE SEQUENCE</scope>
</reference>
<accession>A0A0F9VXC9</accession>
<gene>
    <name evidence="1" type="ORF">LCGC14_0353430</name>
</gene>
<dbReference type="EMBL" id="LAZR01000268">
    <property type="protein sequence ID" value="KKN78116.1"/>
    <property type="molecule type" value="Genomic_DNA"/>
</dbReference>
<name>A0A0F9VXC9_9ZZZZ</name>